<reference evidence="1 2" key="1">
    <citation type="submission" date="2011-01" db="EMBL/GenBank/DDBJ databases">
        <authorList>
            <person name="Muzny D."/>
            <person name="Qin X."/>
            <person name="Deng J."/>
            <person name="Jiang H."/>
            <person name="Liu Y."/>
            <person name="Qu J."/>
            <person name="Song X.-Z."/>
            <person name="Zhang L."/>
            <person name="Thornton R."/>
            <person name="Coyle M."/>
            <person name="Francisco L."/>
            <person name="Jackson L."/>
            <person name="Javaid M."/>
            <person name="Korchina V."/>
            <person name="Kovar C."/>
            <person name="Mata R."/>
            <person name="Mathew T."/>
            <person name="Ngo R."/>
            <person name="Nguyen L."/>
            <person name="Nguyen N."/>
            <person name="Okwuonu G."/>
            <person name="Ongeri F."/>
            <person name="Pham C."/>
            <person name="Simmons D."/>
            <person name="Wilczek-Boney K."/>
            <person name="Hale W."/>
            <person name="Jakkamsetti A."/>
            <person name="Pham P."/>
            <person name="Ruth R."/>
            <person name="San Lucas F."/>
            <person name="Warren J."/>
            <person name="Zhang J."/>
            <person name="Zhao Z."/>
            <person name="Zhou C."/>
            <person name="Zhu D."/>
            <person name="Lee S."/>
            <person name="Bess C."/>
            <person name="Blankenburg K."/>
            <person name="Forbes L."/>
            <person name="Fu Q."/>
            <person name="Gubbala S."/>
            <person name="Hirani K."/>
            <person name="Jayaseelan J.C."/>
            <person name="Lara F."/>
            <person name="Munidasa M."/>
            <person name="Palculict T."/>
            <person name="Patil S."/>
            <person name="Pu L.-L."/>
            <person name="Saada N."/>
            <person name="Tang L."/>
            <person name="Weissenberger G."/>
            <person name="Zhu Y."/>
            <person name="Hemphill L."/>
            <person name="Shang Y."/>
            <person name="Youmans B."/>
            <person name="Ayvaz T."/>
            <person name="Ross M."/>
            <person name="Santibanez J."/>
            <person name="Aqrawi P."/>
            <person name="Gross S."/>
            <person name="Joshi V."/>
            <person name="Fowler G."/>
            <person name="Nazareth L."/>
            <person name="Reid J."/>
            <person name="Worley K."/>
            <person name="Petrosino J."/>
            <person name="Highlander S."/>
            <person name="Gibbs R."/>
        </authorList>
    </citation>
    <scope>NUCLEOTIDE SEQUENCE [LARGE SCALE GENOMIC DNA]</scope>
    <source>
        <strain evidence="1 2">ATCC 25976</strain>
    </source>
</reference>
<comment type="caution">
    <text evidence="1">The sequence shown here is derived from an EMBL/GenBank/DDBJ whole genome shotgun (WGS) entry which is preliminary data.</text>
</comment>
<evidence type="ECO:0000313" key="1">
    <source>
        <dbReference type="EMBL" id="EFX91328.1"/>
    </source>
</evidence>
<dbReference type="Proteomes" id="UP000005467">
    <property type="component" value="Unassembled WGS sequence"/>
</dbReference>
<evidence type="ECO:0000313" key="2">
    <source>
        <dbReference type="Proteomes" id="UP000005467"/>
    </source>
</evidence>
<keyword evidence="2" id="KW-1185">Reference proteome</keyword>
<protein>
    <submittedName>
        <fullName evidence="1">Uncharacterized protein</fullName>
    </submittedName>
</protein>
<dbReference type="EMBL" id="AEVG01000112">
    <property type="protein sequence ID" value="EFX91328.1"/>
    <property type="molecule type" value="Genomic_DNA"/>
</dbReference>
<dbReference type="HOGENOM" id="CLU_3179204_0_0_6"/>
<dbReference type="AlphaFoldDB" id="E8KII2"/>
<organism evidence="1 2">
    <name type="scientific">Actinobacillus ureae ATCC 25976</name>
    <dbReference type="NCBI Taxonomy" id="887324"/>
    <lineage>
        <taxon>Bacteria</taxon>
        <taxon>Pseudomonadati</taxon>
        <taxon>Pseudomonadota</taxon>
        <taxon>Gammaproteobacteria</taxon>
        <taxon>Pasteurellales</taxon>
        <taxon>Pasteurellaceae</taxon>
        <taxon>Actinobacillus</taxon>
    </lineage>
</organism>
<gene>
    <name evidence="1" type="ORF">HMPREF0027_1649</name>
</gene>
<proteinExistence type="predicted"/>
<accession>E8KII2</accession>
<sequence>MDENSSLSTLYPHIDAVFFLTFKRNNKKEKRVFIVGILLILIKSVF</sequence>
<name>E8KII2_9PAST</name>